<evidence type="ECO:0000256" key="1">
    <source>
        <dbReference type="ARBA" id="ARBA00006640"/>
    </source>
</evidence>
<sequence>MTKVFIKEGENLDDTLRRFRREVSRSGILAQYRSKEYYIKPSVARKARIKNNMKKRKKFILKGKKTHK</sequence>
<accession>A0A139JQS5</accession>
<keyword evidence="10" id="KW-1185">Reference proteome</keyword>
<organism evidence="7 9">
    <name type="scientific">Candidatus Phytoplasma oryzae</name>
    <dbReference type="NCBI Taxonomy" id="203274"/>
    <lineage>
        <taxon>Bacteria</taxon>
        <taxon>Bacillati</taxon>
        <taxon>Mycoplasmatota</taxon>
        <taxon>Mollicutes</taxon>
        <taxon>Acholeplasmatales</taxon>
        <taxon>Acholeplasmataceae</taxon>
        <taxon>Candidatus Phytoplasma</taxon>
        <taxon>16SrXI (Rice yellow dwarf group)</taxon>
    </lineage>
</organism>
<dbReference type="PRINTS" id="PR00976">
    <property type="entry name" value="RIBOSOMALS21"/>
</dbReference>
<evidence type="ECO:0000313" key="7">
    <source>
        <dbReference type="EMBL" id="KXT29331.1"/>
    </source>
</evidence>
<dbReference type="RefSeq" id="WP_066540066.1">
    <property type="nucleotide sequence ID" value="NZ_JHUK01000002.1"/>
</dbReference>
<dbReference type="InterPro" id="IPR001911">
    <property type="entry name" value="Ribosomal_bS21"/>
</dbReference>
<dbReference type="EMBL" id="LTBM01000002">
    <property type="protein sequence ID" value="KXT29331.1"/>
    <property type="molecule type" value="Genomic_DNA"/>
</dbReference>
<evidence type="ECO:0000256" key="2">
    <source>
        <dbReference type="ARBA" id="ARBA00022980"/>
    </source>
</evidence>
<evidence type="ECO:0000313" key="10">
    <source>
        <dbReference type="Proteomes" id="UP000249343"/>
    </source>
</evidence>
<dbReference type="InterPro" id="IPR038380">
    <property type="entry name" value="Ribosomal_bS21_sf"/>
</dbReference>
<reference evidence="8 10" key="1">
    <citation type="submission" date="2014-04" db="EMBL/GenBank/DDBJ databases">
        <title>Genome study of Napier grass stunt phytoplasma.</title>
        <authorList>
            <person name="Kawicha P."/>
            <person name="Dickinson M."/>
            <person name="Hodgetts J."/>
        </authorList>
    </citation>
    <scope>NUCLEOTIDE SEQUENCE [LARGE SCALE GENOMIC DNA]</scope>
    <source>
        <strain evidence="8 10">NGS-S10</strain>
    </source>
</reference>
<dbReference type="Gene3D" id="1.20.5.1150">
    <property type="entry name" value="Ribosomal protein S8"/>
    <property type="match status" value="1"/>
</dbReference>
<evidence type="ECO:0000256" key="3">
    <source>
        <dbReference type="ARBA" id="ARBA00023274"/>
    </source>
</evidence>
<protein>
    <recommendedName>
        <fullName evidence="4 5">Small ribosomal subunit protein bS21</fullName>
    </recommendedName>
</protein>
<evidence type="ECO:0000313" key="8">
    <source>
        <dbReference type="EMBL" id="RAM57885.1"/>
    </source>
</evidence>
<dbReference type="Proteomes" id="UP000070069">
    <property type="component" value="Unassembled WGS sequence"/>
</dbReference>
<dbReference type="AlphaFoldDB" id="A0A139JQS5"/>
<dbReference type="EMBL" id="JHUK01000002">
    <property type="protein sequence ID" value="RAM57885.1"/>
    <property type="molecule type" value="Genomic_DNA"/>
</dbReference>
<dbReference type="GO" id="GO:0006412">
    <property type="term" value="P:translation"/>
    <property type="evidence" value="ECO:0007669"/>
    <property type="project" value="UniProtKB-UniRule"/>
</dbReference>
<comment type="similarity">
    <text evidence="1 5 6">Belongs to the bacterial ribosomal protein bS21 family.</text>
</comment>
<dbReference type="GO" id="GO:0005840">
    <property type="term" value="C:ribosome"/>
    <property type="evidence" value="ECO:0007669"/>
    <property type="project" value="UniProtKB-KW"/>
</dbReference>
<name>A0A139JQS5_9MOLU</name>
<dbReference type="Proteomes" id="UP000249343">
    <property type="component" value="Unassembled WGS sequence"/>
</dbReference>
<evidence type="ECO:0000313" key="9">
    <source>
        <dbReference type="Proteomes" id="UP000070069"/>
    </source>
</evidence>
<dbReference type="GO" id="GO:0003735">
    <property type="term" value="F:structural constituent of ribosome"/>
    <property type="evidence" value="ECO:0007669"/>
    <property type="project" value="InterPro"/>
</dbReference>
<gene>
    <name evidence="5 7" type="primary">rpsU</name>
    <name evidence="7" type="ORF">AXA84_0145</name>
    <name evidence="8" type="ORF">DH96_01030</name>
</gene>
<comment type="caution">
    <text evidence="7">The sequence shown here is derived from an EMBL/GenBank/DDBJ whole genome shotgun (WGS) entry which is preliminary data.</text>
</comment>
<dbReference type="Pfam" id="PF01165">
    <property type="entry name" value="Ribosomal_S21"/>
    <property type="match status" value="1"/>
</dbReference>
<keyword evidence="2 5" id="KW-0689">Ribosomal protein</keyword>
<evidence type="ECO:0000256" key="5">
    <source>
        <dbReference type="HAMAP-Rule" id="MF_00358"/>
    </source>
</evidence>
<evidence type="ECO:0000256" key="4">
    <source>
        <dbReference type="ARBA" id="ARBA00035135"/>
    </source>
</evidence>
<dbReference type="HAMAP" id="MF_00358">
    <property type="entry name" value="Ribosomal_bS21"/>
    <property type="match status" value="1"/>
</dbReference>
<proteinExistence type="inferred from homology"/>
<dbReference type="NCBIfam" id="TIGR00030">
    <property type="entry name" value="S21p"/>
    <property type="match status" value="1"/>
</dbReference>
<dbReference type="OrthoDB" id="9799244at2"/>
<dbReference type="PATRIC" id="fig|203274.3.peg.250"/>
<evidence type="ECO:0000256" key="6">
    <source>
        <dbReference type="RuleBase" id="RU000667"/>
    </source>
</evidence>
<keyword evidence="3 5" id="KW-0687">Ribonucleoprotein</keyword>
<dbReference type="GO" id="GO:1990904">
    <property type="term" value="C:ribonucleoprotein complex"/>
    <property type="evidence" value="ECO:0007669"/>
    <property type="project" value="UniProtKB-KW"/>
</dbReference>
<reference evidence="7 9" key="2">
    <citation type="submission" date="2016-02" db="EMBL/GenBank/DDBJ databases">
        <title>A draft genome sequence of Candidatus Phytoplasma oryzae strain Mbita1, the causative agent of Napier Grass stunt disease in Kenya.</title>
        <authorList>
            <person name="Fischer A."/>
            <person name="Santa-Cruz I."/>
            <person name="Wambua L."/>
            <person name="Olds C."/>
            <person name="Midega C."/>
            <person name="Dickinson M."/>
            <person name="Kawicha P."/>
            <person name="Khan Z."/>
            <person name="Masiga D."/>
            <person name="Jores J."/>
            <person name="Bernd S."/>
        </authorList>
    </citation>
    <scope>NUCLEOTIDE SEQUENCE [LARGE SCALE GENOMIC DNA]</scope>
    <source>
        <strain evidence="7">Mbita1</strain>
    </source>
</reference>